<dbReference type="Proteomes" id="UP000636755">
    <property type="component" value="Unassembled WGS sequence"/>
</dbReference>
<evidence type="ECO:0000256" key="11">
    <source>
        <dbReference type="ARBA" id="ARBA00022840"/>
    </source>
</evidence>
<comment type="similarity">
    <text evidence="14 16">Belongs to the type III pantothenate kinase family.</text>
</comment>
<evidence type="ECO:0000256" key="3">
    <source>
        <dbReference type="ARBA" id="ARBA00004496"/>
    </source>
</evidence>
<comment type="pathway">
    <text evidence="4 16">Cofactor biosynthesis; coenzyme A biosynthesis; CoA from (R)-pantothenate: step 1/5.</text>
</comment>
<comment type="cofactor">
    <cofactor evidence="2">
        <name>K(+)</name>
        <dbReference type="ChEBI" id="CHEBI:29103"/>
    </cofactor>
</comment>
<comment type="function">
    <text evidence="16">Catalyzes the phosphorylation of pantothenate (Pan), the first step in CoA biosynthesis.</text>
</comment>
<comment type="cofactor">
    <cofactor evidence="16">
        <name>NH4(+)</name>
        <dbReference type="ChEBI" id="CHEBI:28938"/>
    </cofactor>
    <cofactor evidence="16">
        <name>K(+)</name>
        <dbReference type="ChEBI" id="CHEBI:29103"/>
    </cofactor>
    <text evidence="16">A monovalent cation. Ammonium or potassium.</text>
</comment>
<comment type="subunit">
    <text evidence="5 16">Homodimer.</text>
</comment>
<evidence type="ECO:0000256" key="14">
    <source>
        <dbReference type="ARBA" id="ARBA00038036"/>
    </source>
</evidence>
<evidence type="ECO:0000256" key="13">
    <source>
        <dbReference type="ARBA" id="ARBA00022993"/>
    </source>
</evidence>
<dbReference type="NCBIfam" id="NF009855">
    <property type="entry name" value="PRK13321.1"/>
    <property type="match status" value="1"/>
</dbReference>
<evidence type="ECO:0000256" key="5">
    <source>
        <dbReference type="ARBA" id="ARBA00011738"/>
    </source>
</evidence>
<evidence type="ECO:0000256" key="10">
    <source>
        <dbReference type="ARBA" id="ARBA00022777"/>
    </source>
</evidence>
<dbReference type="CDD" id="cd24015">
    <property type="entry name" value="ASKHA_NBD_PanK-III"/>
    <property type="match status" value="1"/>
</dbReference>
<proteinExistence type="inferred from homology"/>
<comment type="caution">
    <text evidence="16">Lacks conserved residue(s) required for the propagation of feature annotation.</text>
</comment>
<dbReference type="Pfam" id="PF03309">
    <property type="entry name" value="Pan_kinase"/>
    <property type="match status" value="1"/>
</dbReference>
<evidence type="ECO:0000313" key="17">
    <source>
        <dbReference type="EMBL" id="MBC5728462.1"/>
    </source>
</evidence>
<evidence type="ECO:0000256" key="6">
    <source>
        <dbReference type="ARBA" id="ARBA00012102"/>
    </source>
</evidence>
<evidence type="ECO:0000256" key="15">
    <source>
        <dbReference type="ARBA" id="ARBA00040883"/>
    </source>
</evidence>
<dbReference type="PANTHER" id="PTHR34265:SF1">
    <property type="entry name" value="TYPE III PANTOTHENATE KINASE"/>
    <property type="match status" value="1"/>
</dbReference>
<feature type="binding site" evidence="16">
    <location>
        <begin position="107"/>
        <end position="110"/>
    </location>
    <ligand>
        <name>substrate</name>
    </ligand>
</feature>
<evidence type="ECO:0000256" key="7">
    <source>
        <dbReference type="ARBA" id="ARBA00022490"/>
    </source>
</evidence>
<feature type="active site" description="Proton acceptor" evidence="16">
    <location>
        <position position="109"/>
    </location>
</feature>
<dbReference type="SUPFAM" id="SSF53067">
    <property type="entry name" value="Actin-like ATPase domain"/>
    <property type="match status" value="2"/>
</dbReference>
<keyword evidence="8 16" id="KW-0808">Transferase</keyword>
<evidence type="ECO:0000256" key="12">
    <source>
        <dbReference type="ARBA" id="ARBA00022958"/>
    </source>
</evidence>
<keyword evidence="13 16" id="KW-0173">Coenzyme A biosynthesis</keyword>
<keyword evidence="11 16" id="KW-0067">ATP-binding</keyword>
<keyword evidence="10 16" id="KW-0418">Kinase</keyword>
<evidence type="ECO:0000256" key="9">
    <source>
        <dbReference type="ARBA" id="ARBA00022741"/>
    </source>
</evidence>
<dbReference type="InterPro" id="IPR043129">
    <property type="entry name" value="ATPase_NBD"/>
</dbReference>
<evidence type="ECO:0000256" key="2">
    <source>
        <dbReference type="ARBA" id="ARBA00001958"/>
    </source>
</evidence>
<evidence type="ECO:0000256" key="16">
    <source>
        <dbReference type="HAMAP-Rule" id="MF_01274"/>
    </source>
</evidence>
<comment type="caution">
    <text evidence="17">The sequence shown here is derived from an EMBL/GenBank/DDBJ whole genome shotgun (WGS) entry which is preliminary data.</text>
</comment>
<protein>
    <recommendedName>
        <fullName evidence="15 16">Type III pantothenate kinase</fullName>
        <ecNumber evidence="6 16">2.7.1.33</ecNumber>
    </recommendedName>
    <alternativeName>
        <fullName evidence="16">PanK-III</fullName>
    </alternativeName>
    <alternativeName>
        <fullName evidence="16">Pantothenic acid kinase</fullName>
    </alternativeName>
</protein>
<sequence>MLLCTDVGNTNIKFALYKGEKLLMKLRFSTNRSKTADDYAVDLYTIFRINNVDVNEINGSIISSVVPIVTDLLGKAIFTVANVESLVVGPGIKTGLDIRLDNPGAVGSDIVCMCVALKEQYPCPVIVIGMGTATTILYMNEHKAYCGGVILPGVQISLDALTAKCALLPSVSFSAPQKAIGTNTADCIRSGIIYGNAAMIDGVIDRFEAETGHKCTLVATGGFAPHIVKFCKKDITVNDDLVLEGLRLIYEKNL</sequence>
<dbReference type="EC" id="2.7.1.33" evidence="6 16"/>
<keyword evidence="9 16" id="KW-0547">Nucleotide-binding</keyword>
<comment type="catalytic activity">
    <reaction evidence="1 16">
        <text>(R)-pantothenate + ATP = (R)-4'-phosphopantothenate + ADP + H(+)</text>
        <dbReference type="Rhea" id="RHEA:16373"/>
        <dbReference type="ChEBI" id="CHEBI:10986"/>
        <dbReference type="ChEBI" id="CHEBI:15378"/>
        <dbReference type="ChEBI" id="CHEBI:29032"/>
        <dbReference type="ChEBI" id="CHEBI:30616"/>
        <dbReference type="ChEBI" id="CHEBI:456216"/>
        <dbReference type="EC" id="2.7.1.33"/>
    </reaction>
</comment>
<keyword evidence="12 16" id="KW-0630">Potassium</keyword>
<evidence type="ECO:0000313" key="18">
    <source>
        <dbReference type="Proteomes" id="UP000636755"/>
    </source>
</evidence>
<keyword evidence="18" id="KW-1185">Reference proteome</keyword>
<feature type="binding site" evidence="16">
    <location>
        <position position="132"/>
    </location>
    <ligand>
        <name>ATP</name>
        <dbReference type="ChEBI" id="CHEBI:30616"/>
    </ligand>
</feature>
<dbReference type="EMBL" id="JACOPS010000003">
    <property type="protein sequence ID" value="MBC5728462.1"/>
    <property type="molecule type" value="Genomic_DNA"/>
</dbReference>
<dbReference type="InterPro" id="IPR004619">
    <property type="entry name" value="Type_III_PanK"/>
</dbReference>
<evidence type="ECO:0000256" key="1">
    <source>
        <dbReference type="ARBA" id="ARBA00001206"/>
    </source>
</evidence>
<evidence type="ECO:0000256" key="4">
    <source>
        <dbReference type="ARBA" id="ARBA00005225"/>
    </source>
</evidence>
<dbReference type="RefSeq" id="WP_022234693.1">
    <property type="nucleotide sequence ID" value="NZ_JACOPS010000003.1"/>
</dbReference>
<feature type="binding site" evidence="16">
    <location>
        <position position="184"/>
    </location>
    <ligand>
        <name>substrate</name>
    </ligand>
</feature>
<keyword evidence="7 16" id="KW-0963">Cytoplasm</keyword>
<name>A0ABR7HLX3_9FIRM</name>
<gene>
    <name evidence="16" type="primary">coaX</name>
    <name evidence="17" type="ORF">H8R91_08015</name>
</gene>
<feature type="binding site" evidence="16">
    <location>
        <begin position="6"/>
        <end position="13"/>
    </location>
    <ligand>
        <name>ATP</name>
        <dbReference type="ChEBI" id="CHEBI:30616"/>
    </ligand>
</feature>
<dbReference type="GO" id="GO:0016301">
    <property type="term" value="F:kinase activity"/>
    <property type="evidence" value="ECO:0007669"/>
    <property type="project" value="UniProtKB-KW"/>
</dbReference>
<dbReference type="PANTHER" id="PTHR34265">
    <property type="entry name" value="TYPE III PANTOTHENATE KINASE"/>
    <property type="match status" value="1"/>
</dbReference>
<accession>A0ABR7HLX3</accession>
<evidence type="ECO:0000256" key="8">
    <source>
        <dbReference type="ARBA" id="ARBA00022679"/>
    </source>
</evidence>
<dbReference type="Gene3D" id="3.30.420.40">
    <property type="match status" value="2"/>
</dbReference>
<comment type="subcellular location">
    <subcellularLocation>
        <location evidence="3 16">Cytoplasm</location>
    </subcellularLocation>
</comment>
<reference evidence="17 18" key="1">
    <citation type="submission" date="2020-08" db="EMBL/GenBank/DDBJ databases">
        <title>Genome public.</title>
        <authorList>
            <person name="Liu C."/>
            <person name="Sun Q."/>
        </authorList>
    </citation>
    <scope>NUCLEOTIDE SEQUENCE [LARGE SCALE GENOMIC DNA]</scope>
    <source>
        <strain evidence="17 18">NSJ-71</strain>
    </source>
</reference>
<organism evidence="17 18">
    <name type="scientific">Ruminococcus intestinalis</name>
    <dbReference type="NCBI Taxonomy" id="2763066"/>
    <lineage>
        <taxon>Bacteria</taxon>
        <taxon>Bacillati</taxon>
        <taxon>Bacillota</taxon>
        <taxon>Clostridia</taxon>
        <taxon>Eubacteriales</taxon>
        <taxon>Oscillospiraceae</taxon>
        <taxon>Ruminococcus</taxon>
    </lineage>
</organism>
<dbReference type="NCBIfam" id="TIGR00671">
    <property type="entry name" value="baf"/>
    <property type="match status" value="1"/>
</dbReference>
<dbReference type="HAMAP" id="MF_01274">
    <property type="entry name" value="Pantothen_kinase_3"/>
    <property type="match status" value="1"/>
</dbReference>